<dbReference type="VEuPathDB" id="TriTrypDB:C3747_126g84"/>
<dbReference type="OrthoDB" id="264387at2759"/>
<dbReference type="VEuPathDB" id="TriTrypDB:C4B63_144g22"/>
<evidence type="ECO:0000313" key="3">
    <source>
        <dbReference type="Proteomes" id="UP000246121"/>
    </source>
</evidence>
<dbReference type="VEuPathDB" id="TriTrypDB:Tc_MARK_3798"/>
<evidence type="ECO:0000256" key="1">
    <source>
        <dbReference type="SAM" id="MobiDB-lite"/>
    </source>
</evidence>
<feature type="compositionally biased region" description="Polar residues" evidence="1">
    <location>
        <begin position="226"/>
        <end position="241"/>
    </location>
</feature>
<comment type="caution">
    <text evidence="2">The sequence shown here is derived from an EMBL/GenBank/DDBJ whole genome shotgun (WGS) entry which is preliminary data.</text>
</comment>
<accession>A0A2V2UN60</accession>
<dbReference type="VEuPathDB" id="TriTrypDB:TCDM_10493"/>
<dbReference type="VEuPathDB" id="TriTrypDB:TcCL_ESM08462"/>
<dbReference type="AlphaFoldDB" id="A0A2V2UN60"/>
<dbReference type="VEuPathDB" id="TriTrypDB:TcG_08650"/>
<dbReference type="VEuPathDB" id="TriTrypDB:BCY84_12053"/>
<dbReference type="VEuPathDB" id="TriTrypDB:ECC02_007360"/>
<reference evidence="2 3" key="1">
    <citation type="journal article" date="2018" name="Microb. Genom.">
        <title>Expanding an expanded genome: long-read sequencing of Trypanosoma cruzi.</title>
        <authorList>
            <person name="Berna L."/>
            <person name="Rodriguez M."/>
            <person name="Chiribao M.L."/>
            <person name="Parodi-Talice A."/>
            <person name="Pita S."/>
            <person name="Rijo G."/>
            <person name="Alvarez-Valin F."/>
            <person name="Robello C."/>
        </authorList>
    </citation>
    <scope>NUCLEOTIDE SEQUENCE [LARGE SCALE GENOMIC DNA]</scope>
    <source>
        <strain evidence="2 3">Dm28c</strain>
    </source>
</reference>
<feature type="compositionally biased region" description="Low complexity" evidence="1">
    <location>
        <begin position="325"/>
        <end position="336"/>
    </location>
</feature>
<name>A0A2V2UN60_TRYCR</name>
<dbReference type="VEuPathDB" id="TriTrypDB:TcBrA4_0096130"/>
<dbReference type="EMBL" id="PRFA01000144">
    <property type="protein sequence ID" value="PWU85787.1"/>
    <property type="molecule type" value="Genomic_DNA"/>
</dbReference>
<organism evidence="2 3">
    <name type="scientific">Trypanosoma cruzi</name>
    <dbReference type="NCBI Taxonomy" id="5693"/>
    <lineage>
        <taxon>Eukaryota</taxon>
        <taxon>Discoba</taxon>
        <taxon>Euglenozoa</taxon>
        <taxon>Kinetoplastea</taxon>
        <taxon>Metakinetoplastina</taxon>
        <taxon>Trypanosomatida</taxon>
        <taxon>Trypanosomatidae</taxon>
        <taxon>Trypanosoma</taxon>
        <taxon>Schizotrypanum</taxon>
    </lineage>
</organism>
<feature type="compositionally biased region" description="Basic residues" evidence="1">
    <location>
        <begin position="308"/>
        <end position="323"/>
    </location>
</feature>
<dbReference type="VEuPathDB" id="TriTrypDB:TCSYLVIO_003554"/>
<proteinExistence type="predicted"/>
<dbReference type="VEuPathDB" id="TriTrypDB:TcCLB.508501.210"/>
<dbReference type="Proteomes" id="UP000246121">
    <property type="component" value="Unassembled WGS sequence"/>
</dbReference>
<feature type="region of interest" description="Disordered" evidence="1">
    <location>
        <begin position="212"/>
        <end position="241"/>
    </location>
</feature>
<dbReference type="VEuPathDB" id="TriTrypDB:TcYC6_0085430"/>
<sequence>MAERSQVVQVVCAVANGDGDWADVPRCVREAIVLALAGPQSQMAPHFNAAASSSLGGEAANRRQCSSWPEPRQEARVLASSLSEEMIQRGVQTFEDAAWVRDQAVRSFAQFHNSIEATREAVRHHLRSLWRTAIQLDPSLLRVIQQERRLGPRDEIPEDTIISGGTLRRMQQLEAMVDEIEGSVDALRWTSVRFAANFLSDEEKRAMGLDPANLRPEDVSLGYTPQRDTSPVHTSGQRPVNTGGSIPQALLDRQQKNCEQENTPEKISTPSGHKDDAMLSEMRRRYMNRIALLNEASMHHVADEVMARRHSSSSKNVSSHHRVASASNQSSLSSMM</sequence>
<feature type="region of interest" description="Disordered" evidence="1">
    <location>
        <begin position="305"/>
        <end position="336"/>
    </location>
</feature>
<dbReference type="VEuPathDB" id="TriTrypDB:TcCLB.506893.60"/>
<protein>
    <submittedName>
        <fullName evidence="2">Uncharacterized protein</fullName>
    </submittedName>
</protein>
<gene>
    <name evidence="2" type="ORF">C4B63_144g22</name>
</gene>
<evidence type="ECO:0000313" key="2">
    <source>
        <dbReference type="EMBL" id="PWU85787.1"/>
    </source>
</evidence>